<evidence type="ECO:0000313" key="12">
    <source>
        <dbReference type="EMBL" id="KAK2721876.1"/>
    </source>
</evidence>
<dbReference type="InterPro" id="IPR052253">
    <property type="entry name" value="CR1/CR2-DNA-binding_regulator"/>
</dbReference>
<keyword evidence="6" id="KW-0238">DNA-binding</keyword>
<dbReference type="GO" id="GO:0005634">
    <property type="term" value="C:nucleus"/>
    <property type="evidence" value="ECO:0007669"/>
    <property type="project" value="UniProtKB-SubCell"/>
</dbReference>
<dbReference type="GO" id="GO:0003700">
    <property type="term" value="F:DNA-binding transcription factor activity"/>
    <property type="evidence" value="ECO:0007669"/>
    <property type="project" value="TreeGrafter"/>
</dbReference>
<dbReference type="Pfam" id="PF15997">
    <property type="entry name" value="DUF4772"/>
    <property type="match status" value="1"/>
</dbReference>
<evidence type="ECO:0000256" key="4">
    <source>
        <dbReference type="ARBA" id="ARBA00022833"/>
    </source>
</evidence>
<dbReference type="PROSITE" id="PS50157">
    <property type="entry name" value="ZINC_FINGER_C2H2_2"/>
    <property type="match status" value="1"/>
</dbReference>
<dbReference type="GO" id="GO:0006357">
    <property type="term" value="P:regulation of transcription by RNA polymerase II"/>
    <property type="evidence" value="ECO:0007669"/>
    <property type="project" value="TreeGrafter"/>
</dbReference>
<feature type="region of interest" description="Disordered" evidence="10">
    <location>
        <begin position="164"/>
        <end position="197"/>
    </location>
</feature>
<evidence type="ECO:0000256" key="10">
    <source>
        <dbReference type="SAM" id="MobiDB-lite"/>
    </source>
</evidence>
<dbReference type="AlphaFoldDB" id="A0AA88ICX0"/>
<dbReference type="EMBL" id="JAVRJZ010000006">
    <property type="protein sequence ID" value="KAK2721876.1"/>
    <property type="molecule type" value="Genomic_DNA"/>
</dbReference>
<feature type="compositionally biased region" description="Polar residues" evidence="10">
    <location>
        <begin position="425"/>
        <end position="453"/>
    </location>
</feature>
<dbReference type="InterPro" id="IPR013087">
    <property type="entry name" value="Znf_C2H2_type"/>
</dbReference>
<comment type="subcellular location">
    <subcellularLocation>
        <location evidence="1">Nucleus</location>
    </subcellularLocation>
</comment>
<feature type="domain" description="C2H2-type" evidence="11">
    <location>
        <begin position="299"/>
        <end position="329"/>
    </location>
</feature>
<gene>
    <name evidence="12" type="ORF">QYM36_004001</name>
</gene>
<dbReference type="GO" id="GO:0000978">
    <property type="term" value="F:RNA polymerase II cis-regulatory region sequence-specific DNA binding"/>
    <property type="evidence" value="ECO:0007669"/>
    <property type="project" value="TreeGrafter"/>
</dbReference>
<keyword evidence="7" id="KW-0804">Transcription</keyword>
<evidence type="ECO:0000256" key="9">
    <source>
        <dbReference type="PROSITE-ProRule" id="PRU00042"/>
    </source>
</evidence>
<comment type="caution">
    <text evidence="12">The sequence shown here is derived from an EMBL/GenBank/DDBJ whole genome shotgun (WGS) entry which is preliminary data.</text>
</comment>
<keyword evidence="2" id="KW-0479">Metal-binding</keyword>
<dbReference type="PANTHER" id="PTHR13006">
    <property type="entry name" value="PAPILLOMAVIRUS REGULATORY FACTOR PRF-1"/>
    <property type="match status" value="1"/>
</dbReference>
<dbReference type="InterPro" id="IPR031940">
    <property type="entry name" value="DUF4772"/>
</dbReference>
<evidence type="ECO:0000256" key="6">
    <source>
        <dbReference type="ARBA" id="ARBA00023125"/>
    </source>
</evidence>
<sequence>MSMGRRIAKRSIVGTRVSAPDKLSGIFCTGVIQAMTTTESGPGRSITKYSVRFDSGSLPPQEYFKHQMVGPGFQNVTEVGVLKPGQVVYWTHQGREVVGTVVRQVSADEVVIRSHWNSPSSHIETKKSLEEIRLIESRKSARLADSDTVNYAKLADSCDRKRSSTSWIDVPNSSNRKRRPVNDSCDSEMETENSSSAQVMDECTAAMVLMKLSGSPRSPKFAYSKSWTDGTSSPSEGSDASSWKSAVRFNDFGNTPTPSPPLRTLSRDDCIQSDASDESEDERLDNGIISIGRKKRRVFRCTWRGCTALTPSRKMIEKHIRLVHLGPKPLGAMDLSDHEEDFYYTEDEADDNAAVDIWSSSVPRQFHSYQEESRYLKNFSKNFDPTMSHSDMVRPPHEDPDYKSTTAGAYFPHLNERPSVIRQGSGRTRSVSWSESGDTATMKSVKSGRTSKPSTRRVRDGKKCRKVYGLEHREMWCTQCKWKKACTRFNVQNLQKDVVTVTVYADDALADIQVLSA</sequence>
<evidence type="ECO:0000256" key="3">
    <source>
        <dbReference type="ARBA" id="ARBA00022771"/>
    </source>
</evidence>
<keyword evidence="8" id="KW-0539">Nucleus</keyword>
<dbReference type="Proteomes" id="UP001187531">
    <property type="component" value="Unassembled WGS sequence"/>
</dbReference>
<protein>
    <recommendedName>
        <fullName evidence="11">C2H2-type domain-containing protein</fullName>
    </recommendedName>
</protein>
<evidence type="ECO:0000256" key="2">
    <source>
        <dbReference type="ARBA" id="ARBA00022723"/>
    </source>
</evidence>
<organism evidence="12 13">
    <name type="scientific">Artemia franciscana</name>
    <name type="common">Brine shrimp</name>
    <name type="synonym">Artemia sanfranciscana</name>
    <dbReference type="NCBI Taxonomy" id="6661"/>
    <lineage>
        <taxon>Eukaryota</taxon>
        <taxon>Metazoa</taxon>
        <taxon>Ecdysozoa</taxon>
        <taxon>Arthropoda</taxon>
        <taxon>Crustacea</taxon>
        <taxon>Branchiopoda</taxon>
        <taxon>Anostraca</taxon>
        <taxon>Artemiidae</taxon>
        <taxon>Artemia</taxon>
    </lineage>
</organism>
<name>A0AA88ICX0_ARTSF</name>
<keyword evidence="13" id="KW-1185">Reference proteome</keyword>
<evidence type="ECO:0000256" key="8">
    <source>
        <dbReference type="ARBA" id="ARBA00023242"/>
    </source>
</evidence>
<proteinExistence type="predicted"/>
<feature type="region of interest" description="Disordered" evidence="10">
    <location>
        <begin position="423"/>
        <end position="458"/>
    </location>
</feature>
<feature type="region of interest" description="Disordered" evidence="10">
    <location>
        <begin position="216"/>
        <end position="240"/>
    </location>
</feature>
<feature type="compositionally biased region" description="Polar residues" evidence="10">
    <location>
        <begin position="164"/>
        <end position="174"/>
    </location>
</feature>
<dbReference type="PANTHER" id="PTHR13006:SF9">
    <property type="entry name" value="GLUCOSE TRANSPORTER 4 ENHANCER FACTOR, ISOFORM G"/>
    <property type="match status" value="1"/>
</dbReference>
<dbReference type="GO" id="GO:0008270">
    <property type="term" value="F:zinc ion binding"/>
    <property type="evidence" value="ECO:0007669"/>
    <property type="project" value="UniProtKB-KW"/>
</dbReference>
<keyword evidence="3 9" id="KW-0863">Zinc-finger</keyword>
<reference evidence="12" key="1">
    <citation type="submission" date="2023-07" db="EMBL/GenBank/DDBJ databases">
        <title>Chromosome-level genome assembly of Artemia franciscana.</title>
        <authorList>
            <person name="Jo E."/>
        </authorList>
    </citation>
    <scope>NUCLEOTIDE SEQUENCE</scope>
    <source>
        <tissue evidence="12">Whole body</tissue>
    </source>
</reference>
<evidence type="ECO:0000256" key="5">
    <source>
        <dbReference type="ARBA" id="ARBA00023015"/>
    </source>
</evidence>
<keyword evidence="5" id="KW-0805">Transcription regulation</keyword>
<feature type="compositionally biased region" description="Polar residues" evidence="10">
    <location>
        <begin position="225"/>
        <end position="240"/>
    </location>
</feature>
<accession>A0AA88ICX0</accession>
<evidence type="ECO:0000256" key="1">
    <source>
        <dbReference type="ARBA" id="ARBA00004123"/>
    </source>
</evidence>
<dbReference type="SMART" id="SM01366">
    <property type="entry name" value="c-clamp"/>
    <property type="match status" value="1"/>
</dbReference>
<evidence type="ECO:0000259" key="11">
    <source>
        <dbReference type="PROSITE" id="PS50157"/>
    </source>
</evidence>
<evidence type="ECO:0000313" key="13">
    <source>
        <dbReference type="Proteomes" id="UP001187531"/>
    </source>
</evidence>
<evidence type="ECO:0000256" key="7">
    <source>
        <dbReference type="ARBA" id="ARBA00023163"/>
    </source>
</evidence>
<keyword evidence="4" id="KW-0862">Zinc</keyword>